<dbReference type="InterPro" id="IPR006140">
    <property type="entry name" value="D-isomer_DH_NAD-bd"/>
</dbReference>
<dbReference type="InterPro" id="IPR050223">
    <property type="entry name" value="D-isomer_2-hydroxyacid_DH"/>
</dbReference>
<evidence type="ECO:0000256" key="3">
    <source>
        <dbReference type="ARBA" id="ARBA00023027"/>
    </source>
</evidence>
<evidence type="ECO:0000313" key="7">
    <source>
        <dbReference type="EMBL" id="MBB5337268.1"/>
    </source>
</evidence>
<evidence type="ECO:0000256" key="4">
    <source>
        <dbReference type="RuleBase" id="RU003719"/>
    </source>
</evidence>
<name>A0A840URB0_9FIRM</name>
<dbReference type="GO" id="GO:0016618">
    <property type="term" value="F:hydroxypyruvate reductase [NAD(P)H] activity"/>
    <property type="evidence" value="ECO:0007669"/>
    <property type="project" value="TreeGrafter"/>
</dbReference>
<sequence>MKILVIGNEDRYRKYMPDLVVIKNSTIVFLPLGIDDNEILENAWDCDAVIADPMAEVSAELINKMPNLKIIQSEAVGFNKFDCEAAKMKGIYVCNCKGANADAVAEQTILLMLGSLRSIIIGDREERAGNQMAMKKRLMYEGLTELSDCKVGLIGFGDIAKATAKRLAAFNCEVVYNKHTRVSKEVEKEYNVSYTDIDTLLKECDIVSIHCPVTNETTKMVDAEFLSKMKKTAYLINTARGEIVDNEALYNAIVTGKILGAGLDTVAPEPTTKDNVLLNLPEEYKDRVIFSPHIGGISTAFFRRAHSFDWQNVEKALQGETPKYIVNNVPEKKSEPLFAGREK</sequence>
<evidence type="ECO:0000259" key="6">
    <source>
        <dbReference type="Pfam" id="PF02826"/>
    </source>
</evidence>
<dbReference type="InterPro" id="IPR006139">
    <property type="entry name" value="D-isomer_2_OHA_DH_cat_dom"/>
</dbReference>
<keyword evidence="3" id="KW-0520">NAD</keyword>
<dbReference type="InterPro" id="IPR029753">
    <property type="entry name" value="D-isomer_DH_CS"/>
</dbReference>
<evidence type="ECO:0000313" key="8">
    <source>
        <dbReference type="Proteomes" id="UP000559117"/>
    </source>
</evidence>
<dbReference type="PROSITE" id="PS00671">
    <property type="entry name" value="D_2_HYDROXYACID_DH_3"/>
    <property type="match status" value="1"/>
</dbReference>
<dbReference type="GO" id="GO:0030267">
    <property type="term" value="F:glyoxylate reductase (NADPH) activity"/>
    <property type="evidence" value="ECO:0007669"/>
    <property type="project" value="TreeGrafter"/>
</dbReference>
<dbReference type="Gene3D" id="3.40.50.720">
    <property type="entry name" value="NAD(P)-binding Rossmann-like Domain"/>
    <property type="match status" value="2"/>
</dbReference>
<feature type="domain" description="D-isomer specific 2-hydroxyacid dehydrogenase NAD-binding" evidence="6">
    <location>
        <begin position="110"/>
        <end position="295"/>
    </location>
</feature>
<dbReference type="Proteomes" id="UP000559117">
    <property type="component" value="Unassembled WGS sequence"/>
</dbReference>
<evidence type="ECO:0000256" key="1">
    <source>
        <dbReference type="ARBA" id="ARBA00005854"/>
    </source>
</evidence>
<keyword evidence="2 4" id="KW-0560">Oxidoreductase</keyword>
<accession>A0A840URB0</accession>
<evidence type="ECO:0000259" key="5">
    <source>
        <dbReference type="Pfam" id="PF00389"/>
    </source>
</evidence>
<protein>
    <submittedName>
        <fullName evidence="7">Lactate dehydrogenase-like 2-hydroxyacid dehydrogenase</fullName>
    </submittedName>
</protein>
<dbReference type="InterPro" id="IPR036291">
    <property type="entry name" value="NAD(P)-bd_dom_sf"/>
</dbReference>
<keyword evidence="8" id="KW-1185">Reference proteome</keyword>
<feature type="domain" description="D-isomer specific 2-hydroxyacid dehydrogenase catalytic" evidence="5">
    <location>
        <begin position="27"/>
        <end position="327"/>
    </location>
</feature>
<dbReference type="EMBL" id="JACHFH010000040">
    <property type="protein sequence ID" value="MBB5337268.1"/>
    <property type="molecule type" value="Genomic_DNA"/>
</dbReference>
<reference evidence="7 8" key="1">
    <citation type="submission" date="2020-08" db="EMBL/GenBank/DDBJ databases">
        <title>Genomic Encyclopedia of Type Strains, Phase IV (KMG-IV): sequencing the most valuable type-strain genomes for metagenomic binning, comparative biology and taxonomic classification.</title>
        <authorList>
            <person name="Goeker M."/>
        </authorList>
    </citation>
    <scope>NUCLEOTIDE SEQUENCE [LARGE SCALE GENOMIC DNA]</scope>
    <source>
        <strain evidence="7 8">DSM 24661</strain>
    </source>
</reference>
<dbReference type="Pfam" id="PF02826">
    <property type="entry name" value="2-Hacid_dh_C"/>
    <property type="match status" value="1"/>
</dbReference>
<dbReference type="AlphaFoldDB" id="A0A840URB0"/>
<dbReference type="GO" id="GO:0051287">
    <property type="term" value="F:NAD binding"/>
    <property type="evidence" value="ECO:0007669"/>
    <property type="project" value="InterPro"/>
</dbReference>
<gene>
    <name evidence="7" type="ORF">HNR32_002428</name>
</gene>
<dbReference type="Pfam" id="PF00389">
    <property type="entry name" value="2-Hacid_dh"/>
    <property type="match status" value="1"/>
</dbReference>
<dbReference type="FunFam" id="3.40.50.720:FF:000203">
    <property type="entry name" value="D-3-phosphoglycerate dehydrogenase (SerA)"/>
    <property type="match status" value="1"/>
</dbReference>
<comment type="caution">
    <text evidence="7">The sequence shown here is derived from an EMBL/GenBank/DDBJ whole genome shotgun (WGS) entry which is preliminary data.</text>
</comment>
<dbReference type="SUPFAM" id="SSF51735">
    <property type="entry name" value="NAD(P)-binding Rossmann-fold domains"/>
    <property type="match status" value="1"/>
</dbReference>
<dbReference type="PROSITE" id="PS00670">
    <property type="entry name" value="D_2_HYDROXYACID_DH_2"/>
    <property type="match status" value="1"/>
</dbReference>
<organism evidence="7 8">
    <name type="scientific">Pectinatus brassicae</name>
    <dbReference type="NCBI Taxonomy" id="862415"/>
    <lineage>
        <taxon>Bacteria</taxon>
        <taxon>Bacillati</taxon>
        <taxon>Bacillota</taxon>
        <taxon>Negativicutes</taxon>
        <taxon>Selenomonadales</taxon>
        <taxon>Selenomonadaceae</taxon>
        <taxon>Pectinatus</taxon>
    </lineage>
</organism>
<evidence type="ECO:0000256" key="2">
    <source>
        <dbReference type="ARBA" id="ARBA00023002"/>
    </source>
</evidence>
<dbReference type="PANTHER" id="PTHR10996:SF178">
    <property type="entry name" value="2-HYDROXYACID DEHYDROGENASE YGL185C-RELATED"/>
    <property type="match status" value="1"/>
</dbReference>
<dbReference type="RefSeq" id="WP_183862966.1">
    <property type="nucleotide sequence ID" value="NZ_JACHFH010000040.1"/>
</dbReference>
<comment type="similarity">
    <text evidence="1 4">Belongs to the D-isomer specific 2-hydroxyacid dehydrogenase family.</text>
</comment>
<dbReference type="SUPFAM" id="SSF52283">
    <property type="entry name" value="Formate/glycerate dehydrogenase catalytic domain-like"/>
    <property type="match status" value="1"/>
</dbReference>
<dbReference type="GO" id="GO:0005829">
    <property type="term" value="C:cytosol"/>
    <property type="evidence" value="ECO:0007669"/>
    <property type="project" value="TreeGrafter"/>
</dbReference>
<dbReference type="PANTHER" id="PTHR10996">
    <property type="entry name" value="2-HYDROXYACID DEHYDROGENASE-RELATED"/>
    <property type="match status" value="1"/>
</dbReference>
<dbReference type="CDD" id="cd12175">
    <property type="entry name" value="2-Hacid_dh_11"/>
    <property type="match status" value="1"/>
</dbReference>
<proteinExistence type="inferred from homology"/>